<name>A0A1I6Q3Q1_9SPHI</name>
<gene>
    <name evidence="4" type="ORF">SAMN05660206_10298</name>
</gene>
<dbReference type="Pfam" id="PF08240">
    <property type="entry name" value="ADH_N"/>
    <property type="match status" value="1"/>
</dbReference>
<dbReference type="InterPro" id="IPR011032">
    <property type="entry name" value="GroES-like_sf"/>
</dbReference>
<feature type="domain" description="Enoyl reductase (ER)" evidence="3">
    <location>
        <begin position="10"/>
        <end position="319"/>
    </location>
</feature>
<dbReference type="SUPFAM" id="SSF50129">
    <property type="entry name" value="GroES-like"/>
    <property type="match status" value="1"/>
</dbReference>
<keyword evidence="5" id="KW-1185">Reference proteome</keyword>
<dbReference type="AlphaFoldDB" id="A0A1I6Q3Q1"/>
<reference evidence="4 5" key="1">
    <citation type="submission" date="2016-10" db="EMBL/GenBank/DDBJ databases">
        <authorList>
            <person name="de Groot N.N."/>
        </authorList>
    </citation>
    <scope>NUCLEOTIDE SEQUENCE [LARGE SCALE GENOMIC DNA]</scope>
    <source>
        <strain evidence="4 5">DSM 22789</strain>
    </source>
</reference>
<evidence type="ECO:0000256" key="1">
    <source>
        <dbReference type="ARBA" id="ARBA00022857"/>
    </source>
</evidence>
<dbReference type="Proteomes" id="UP000198785">
    <property type="component" value="Unassembled WGS sequence"/>
</dbReference>
<dbReference type="InterPro" id="IPR002364">
    <property type="entry name" value="Quin_OxRdtase/zeta-crystal_CS"/>
</dbReference>
<protein>
    <submittedName>
        <fullName evidence="4">Putative NAD(P)H quinone oxidoreductase, PIG3 family</fullName>
    </submittedName>
</protein>
<dbReference type="Gene3D" id="3.40.50.720">
    <property type="entry name" value="NAD(P)-binding Rossmann-like Domain"/>
    <property type="match status" value="1"/>
</dbReference>
<evidence type="ECO:0000259" key="3">
    <source>
        <dbReference type="SMART" id="SM00829"/>
    </source>
</evidence>
<dbReference type="Pfam" id="PF00107">
    <property type="entry name" value="ADH_zinc_N"/>
    <property type="match status" value="1"/>
</dbReference>
<dbReference type="EMBL" id="FOZZ01000002">
    <property type="protein sequence ID" value="SFS46978.1"/>
    <property type="molecule type" value="Genomic_DNA"/>
</dbReference>
<dbReference type="GO" id="GO:0070402">
    <property type="term" value="F:NADPH binding"/>
    <property type="evidence" value="ECO:0007669"/>
    <property type="project" value="TreeGrafter"/>
</dbReference>
<dbReference type="STRING" id="683125.SAMN05660206_10298"/>
<dbReference type="PANTHER" id="PTHR48106">
    <property type="entry name" value="QUINONE OXIDOREDUCTASE PIG3-RELATED"/>
    <property type="match status" value="1"/>
</dbReference>
<dbReference type="GO" id="GO:0016651">
    <property type="term" value="F:oxidoreductase activity, acting on NAD(P)H"/>
    <property type="evidence" value="ECO:0007669"/>
    <property type="project" value="TreeGrafter"/>
</dbReference>
<dbReference type="SUPFAM" id="SSF51735">
    <property type="entry name" value="NAD(P)-binding Rossmann-fold domains"/>
    <property type="match status" value="1"/>
</dbReference>
<dbReference type="InterPro" id="IPR013154">
    <property type="entry name" value="ADH-like_N"/>
</dbReference>
<dbReference type="PROSITE" id="PS01162">
    <property type="entry name" value="QOR_ZETA_CRYSTAL"/>
    <property type="match status" value="1"/>
</dbReference>
<accession>A0A1I6Q3Q1</accession>
<dbReference type="PANTHER" id="PTHR48106:SF8">
    <property type="entry name" value="OS02G0805600 PROTEIN"/>
    <property type="match status" value="1"/>
</dbReference>
<dbReference type="InterPro" id="IPR020843">
    <property type="entry name" value="ER"/>
</dbReference>
<proteinExistence type="predicted"/>
<dbReference type="RefSeq" id="WP_093363663.1">
    <property type="nucleotide sequence ID" value="NZ_FOZZ01000002.1"/>
</dbReference>
<evidence type="ECO:0000256" key="2">
    <source>
        <dbReference type="ARBA" id="ARBA00023002"/>
    </source>
</evidence>
<dbReference type="SMART" id="SM00829">
    <property type="entry name" value="PKS_ER"/>
    <property type="match status" value="1"/>
</dbReference>
<dbReference type="InterPro" id="IPR013149">
    <property type="entry name" value="ADH-like_C"/>
</dbReference>
<keyword evidence="2" id="KW-0560">Oxidoreductase</keyword>
<evidence type="ECO:0000313" key="5">
    <source>
        <dbReference type="Proteomes" id="UP000198785"/>
    </source>
</evidence>
<organism evidence="4 5">
    <name type="scientific">Sphingobacterium wenxiniae</name>
    <dbReference type="NCBI Taxonomy" id="683125"/>
    <lineage>
        <taxon>Bacteria</taxon>
        <taxon>Pseudomonadati</taxon>
        <taxon>Bacteroidota</taxon>
        <taxon>Sphingobacteriia</taxon>
        <taxon>Sphingobacteriales</taxon>
        <taxon>Sphingobacteriaceae</taxon>
        <taxon>Sphingobacterium</taxon>
    </lineage>
</organism>
<sequence>MKAVIITEFGGPEVLQVVERPIPIIREEEVLIKVSAAGVNRPDIFQRKGNYLAPVGVVQDIPGLEIAGEVVQTGAKVDTVKVGDEVCCLVAGGGYAEYASVHHRMCLPVPEGFTFVEAASLPETVFTVWDNVFRRGKLKRDERILIHGGSGGIGSAAIQLCKAMGAEVYVTAGSEEKAVYCEQLGADHVLNYRTQDFSEVWQSENMNVVLDSIGGDYFSKHIALLAEDGRLVHINAVNGGKVELNIFKVMQKRIVITGSTLRARSLDFKIELADDVLKHIWPLLGQQYRPQVYKSIPLVEAERAHRMMEMGDVFGKLILIP</sequence>
<keyword evidence="1" id="KW-0521">NADP</keyword>
<evidence type="ECO:0000313" key="4">
    <source>
        <dbReference type="EMBL" id="SFS46978.1"/>
    </source>
</evidence>
<dbReference type="NCBIfam" id="TIGR02824">
    <property type="entry name" value="quinone_pig3"/>
    <property type="match status" value="1"/>
</dbReference>
<dbReference type="Gene3D" id="3.90.180.10">
    <property type="entry name" value="Medium-chain alcohol dehydrogenases, catalytic domain"/>
    <property type="match status" value="1"/>
</dbReference>
<dbReference type="InterPro" id="IPR036291">
    <property type="entry name" value="NAD(P)-bd_dom_sf"/>
</dbReference>
<dbReference type="CDD" id="cd05276">
    <property type="entry name" value="p53_inducible_oxidoreductase"/>
    <property type="match status" value="1"/>
</dbReference>
<dbReference type="InterPro" id="IPR014189">
    <property type="entry name" value="Quinone_OxRdtase_PIG3"/>
</dbReference>
<dbReference type="OrthoDB" id="9787435at2"/>
<dbReference type="GO" id="GO:0008270">
    <property type="term" value="F:zinc ion binding"/>
    <property type="evidence" value="ECO:0007669"/>
    <property type="project" value="InterPro"/>
</dbReference>